<dbReference type="NCBIfam" id="NF004320">
    <property type="entry name" value="PRK05715.1-2"/>
    <property type="match status" value="1"/>
</dbReference>
<keyword evidence="4 11" id="KW-0813">Transport</keyword>
<evidence type="ECO:0000256" key="8">
    <source>
        <dbReference type="ARBA" id="ARBA00022989"/>
    </source>
</evidence>
<keyword evidence="7 11" id="KW-1278">Translocase</keyword>
<evidence type="ECO:0000256" key="2">
    <source>
        <dbReference type="ARBA" id="ARBA00004141"/>
    </source>
</evidence>
<feature type="transmembrane region" description="Helical" evidence="11">
    <location>
        <begin position="65"/>
        <end position="88"/>
    </location>
</feature>
<feature type="transmembrane region" description="Helical" evidence="11">
    <location>
        <begin position="34"/>
        <end position="53"/>
    </location>
</feature>
<dbReference type="KEGG" id="tin:Tint_2258"/>
<accession>D5X421</accession>
<keyword evidence="8 11" id="KW-1133">Transmembrane helix</keyword>
<dbReference type="GO" id="GO:0030964">
    <property type="term" value="C:NADH dehydrogenase complex"/>
    <property type="evidence" value="ECO:0007669"/>
    <property type="project" value="TreeGrafter"/>
</dbReference>
<dbReference type="PANTHER" id="PTHR11434">
    <property type="entry name" value="NADH-UBIQUINONE OXIDOREDUCTASE SUBUNIT ND4L"/>
    <property type="match status" value="1"/>
</dbReference>
<sequence length="104" mass="11395">MLGSLTLAHYLVLGAILFAISVVGIFLNRRNLIVILMAIELMLLAVNLNFIAFSHYLQDFGGQVFVFFILTVAAAESAIGLAILVVLFRNLNTIDVEDLDQLKG</sequence>
<dbReference type="eggNOG" id="COG0713">
    <property type="taxonomic scope" value="Bacteria"/>
</dbReference>
<proteinExistence type="inferred from homology"/>
<dbReference type="EC" id="7.1.1.-" evidence="11"/>
<dbReference type="NCBIfam" id="NF004323">
    <property type="entry name" value="PRK05715.1-5"/>
    <property type="match status" value="1"/>
</dbReference>
<comment type="function">
    <text evidence="1 11">NDH-1 shuttles electrons from NADH, via FMN and iron-sulfur (Fe-S) centers, to quinones in the respiratory chain. The immediate electron acceptor for the enzyme in this species is believed to be ubiquinone. Couples the redox reaction to proton translocation (for every two electrons transferred, four hydrogen ions are translocated across the cytoplasmic membrane), and thus conserves the redox energy in a proton gradient.</text>
</comment>
<name>D5X421_THIK1</name>
<dbReference type="FunFam" id="1.10.287.3510:FF:000001">
    <property type="entry name" value="NADH-quinone oxidoreductase subunit K"/>
    <property type="match status" value="1"/>
</dbReference>
<organism evidence="12">
    <name type="scientific">Thiomonas intermedia (strain K12)</name>
    <name type="common">Thiobacillus intermedius</name>
    <dbReference type="NCBI Taxonomy" id="75379"/>
    <lineage>
        <taxon>Bacteria</taxon>
        <taxon>Pseudomonadati</taxon>
        <taxon>Pseudomonadota</taxon>
        <taxon>Betaproteobacteria</taxon>
        <taxon>Burkholderiales</taxon>
        <taxon>Thiomonas</taxon>
    </lineage>
</organism>
<comment type="similarity">
    <text evidence="3 11">Belongs to the complex I subunit 4L family.</text>
</comment>
<keyword evidence="11" id="KW-1003">Cell membrane</keyword>
<dbReference type="EMBL" id="CP002021">
    <property type="protein sequence ID" value="ADG31608.1"/>
    <property type="molecule type" value="Genomic_DNA"/>
</dbReference>
<evidence type="ECO:0000256" key="6">
    <source>
        <dbReference type="ARBA" id="ARBA00022719"/>
    </source>
</evidence>
<dbReference type="GO" id="GO:0048038">
    <property type="term" value="F:quinone binding"/>
    <property type="evidence" value="ECO:0007669"/>
    <property type="project" value="UniProtKB-KW"/>
</dbReference>
<dbReference type="PANTHER" id="PTHR11434:SF21">
    <property type="entry name" value="NADH DEHYDROGENASE SUBUNIT 4L-RELATED"/>
    <property type="match status" value="1"/>
</dbReference>
<dbReference type="NCBIfam" id="NF004321">
    <property type="entry name" value="PRK05715.1-3"/>
    <property type="match status" value="1"/>
</dbReference>
<comment type="subcellular location">
    <subcellularLocation>
        <location evidence="11">Cell membrane</location>
        <topology evidence="11">Multi-pass membrane protein</topology>
    </subcellularLocation>
    <subcellularLocation>
        <location evidence="2">Membrane</location>
        <topology evidence="2">Multi-pass membrane protein</topology>
    </subcellularLocation>
</comment>
<keyword evidence="9 11" id="KW-0520">NAD</keyword>
<protein>
    <recommendedName>
        <fullName evidence="11">NADH-quinone oxidoreductase subunit K</fullName>
        <ecNumber evidence="11">7.1.1.-</ecNumber>
    </recommendedName>
    <alternativeName>
        <fullName evidence="11">NADH dehydrogenase I subunit K</fullName>
    </alternativeName>
    <alternativeName>
        <fullName evidence="11">NDH-1 subunit K</fullName>
    </alternativeName>
</protein>
<dbReference type="GO" id="GO:0042773">
    <property type="term" value="P:ATP synthesis coupled electron transport"/>
    <property type="evidence" value="ECO:0007669"/>
    <property type="project" value="InterPro"/>
</dbReference>
<dbReference type="InterPro" id="IPR039428">
    <property type="entry name" value="NUOK/Mnh_C1-like"/>
</dbReference>
<evidence type="ECO:0000256" key="3">
    <source>
        <dbReference type="ARBA" id="ARBA00010519"/>
    </source>
</evidence>
<evidence type="ECO:0000256" key="1">
    <source>
        <dbReference type="ARBA" id="ARBA00002378"/>
    </source>
</evidence>
<evidence type="ECO:0000256" key="7">
    <source>
        <dbReference type="ARBA" id="ARBA00022967"/>
    </source>
</evidence>
<evidence type="ECO:0000256" key="11">
    <source>
        <dbReference type="HAMAP-Rule" id="MF_01456"/>
    </source>
</evidence>
<keyword evidence="6 11" id="KW-0874">Quinone</keyword>
<evidence type="ECO:0000256" key="9">
    <source>
        <dbReference type="ARBA" id="ARBA00023027"/>
    </source>
</evidence>
<dbReference type="InterPro" id="IPR001133">
    <property type="entry name" value="NADH_UbQ_OxRdtase_chain4L/K"/>
</dbReference>
<evidence type="ECO:0000256" key="5">
    <source>
        <dbReference type="ARBA" id="ARBA00022692"/>
    </source>
</evidence>
<dbReference type="Gene3D" id="1.10.287.3510">
    <property type="match status" value="1"/>
</dbReference>
<dbReference type="GO" id="GO:0050136">
    <property type="term" value="F:NADH dehydrogenase (quinone) (non-electrogenic) activity"/>
    <property type="evidence" value="ECO:0007669"/>
    <property type="project" value="UniProtKB-UniRule"/>
</dbReference>
<dbReference type="AlphaFoldDB" id="D5X421"/>
<evidence type="ECO:0000256" key="10">
    <source>
        <dbReference type="ARBA" id="ARBA00023136"/>
    </source>
</evidence>
<comment type="subunit">
    <text evidence="11">NDH-1 is composed of 14 different subunits. Subunits NuoA, H, J, K, L, M, N constitute the membrane sector of the complex.</text>
</comment>
<dbReference type="HOGENOM" id="CLU_144724_2_0_4"/>
<dbReference type="STRING" id="75379.Tint_2258"/>
<reference evidence="12" key="1">
    <citation type="submission" date="2010-04" db="EMBL/GenBank/DDBJ databases">
        <title>Complete sequence of Thiomonas intermedia K12.</title>
        <authorList>
            <consortium name="US DOE Joint Genome Institute"/>
            <person name="Lucas S."/>
            <person name="Copeland A."/>
            <person name="Lapidus A."/>
            <person name="Cheng J.-F."/>
            <person name="Bruce D."/>
            <person name="Goodwin L."/>
            <person name="Pitluck S."/>
            <person name="Davenport K."/>
            <person name="Detter J.C."/>
            <person name="Han C."/>
            <person name="Tapia R."/>
            <person name="Land M."/>
            <person name="Hauser L."/>
            <person name="Kyrpides N."/>
            <person name="Ovchinnikova G."/>
            <person name="Kerfeld C.A."/>
            <person name="Cannon G.C."/>
            <person name="Heinhorst S."/>
            <person name="Woyke T."/>
        </authorList>
    </citation>
    <scope>NUCLEOTIDE SEQUENCE [LARGE SCALE GENOMIC DNA]</scope>
    <source>
        <strain evidence="12">K12</strain>
    </source>
</reference>
<feature type="transmembrane region" description="Helical" evidence="11">
    <location>
        <begin position="6"/>
        <end position="27"/>
    </location>
</feature>
<dbReference type="BioCyc" id="TINT75379:TINT_RS11295-MONOMER"/>
<gene>
    <name evidence="11" type="primary">nuoK</name>
    <name evidence="12" type="ordered locus">Tint_2258</name>
</gene>
<keyword evidence="10 11" id="KW-0472">Membrane</keyword>
<keyword evidence="5 11" id="KW-0812">Transmembrane</keyword>
<dbReference type="HAMAP" id="MF_01456">
    <property type="entry name" value="NDH1_NuoK"/>
    <property type="match status" value="1"/>
</dbReference>
<keyword evidence="11" id="KW-0830">Ubiquinone</keyword>
<evidence type="ECO:0000256" key="4">
    <source>
        <dbReference type="ARBA" id="ARBA00022448"/>
    </source>
</evidence>
<comment type="catalytic activity">
    <reaction evidence="11">
        <text>a quinone + NADH + 5 H(+)(in) = a quinol + NAD(+) + 4 H(+)(out)</text>
        <dbReference type="Rhea" id="RHEA:57888"/>
        <dbReference type="ChEBI" id="CHEBI:15378"/>
        <dbReference type="ChEBI" id="CHEBI:24646"/>
        <dbReference type="ChEBI" id="CHEBI:57540"/>
        <dbReference type="ChEBI" id="CHEBI:57945"/>
        <dbReference type="ChEBI" id="CHEBI:132124"/>
    </reaction>
</comment>
<dbReference type="Pfam" id="PF00420">
    <property type="entry name" value="Oxidored_q2"/>
    <property type="match status" value="1"/>
</dbReference>
<dbReference type="GO" id="GO:0005886">
    <property type="term" value="C:plasma membrane"/>
    <property type="evidence" value="ECO:0007669"/>
    <property type="project" value="UniProtKB-SubCell"/>
</dbReference>
<evidence type="ECO:0000313" key="12">
    <source>
        <dbReference type="EMBL" id="ADG31608.1"/>
    </source>
</evidence>